<proteinExistence type="inferred from homology"/>
<dbReference type="CDD" id="cd05233">
    <property type="entry name" value="SDR_c"/>
    <property type="match status" value="1"/>
</dbReference>
<dbReference type="PRINTS" id="PR00080">
    <property type="entry name" value="SDRFAMILY"/>
</dbReference>
<dbReference type="InterPro" id="IPR002347">
    <property type="entry name" value="SDR_fam"/>
</dbReference>
<comment type="caution">
    <text evidence="4">The sequence shown here is derived from an EMBL/GenBank/DDBJ whole genome shotgun (WGS) entry which is preliminary data.</text>
</comment>
<dbReference type="SUPFAM" id="SSF51735">
    <property type="entry name" value="NAD(P)-binding Rossmann-fold domains"/>
    <property type="match status" value="1"/>
</dbReference>
<dbReference type="Gene3D" id="3.40.50.720">
    <property type="entry name" value="NAD(P)-binding Rossmann-like Domain"/>
    <property type="match status" value="1"/>
</dbReference>
<dbReference type="Proteomes" id="UP000627781">
    <property type="component" value="Unassembled WGS sequence"/>
</dbReference>
<name>A0ABR8PRS3_9CLOT</name>
<keyword evidence="5" id="KW-1185">Reference proteome</keyword>
<dbReference type="PIRSF" id="PIRSF000126">
    <property type="entry name" value="11-beta-HSD1"/>
    <property type="match status" value="1"/>
</dbReference>
<dbReference type="PANTHER" id="PTHR44196">
    <property type="entry name" value="DEHYDROGENASE/REDUCTASE SDR FAMILY MEMBER 7B"/>
    <property type="match status" value="1"/>
</dbReference>
<dbReference type="PANTHER" id="PTHR44196:SF2">
    <property type="entry name" value="SHORT-CHAIN DEHYDROGENASE-RELATED"/>
    <property type="match status" value="1"/>
</dbReference>
<sequence>MSENNRYTLITGGTEGIGLELSRLFAKDKHNLIIVARNKERLEKVKKEVEKEFNIVARILSIDLSVNNSCEEIYRFVEKNNFVVDNLINNAGIGSFGSFHELDMEKEEKLIEINIRSLTKLTNYFLKKMIDEKTGGILNVASTAAFLAGPKMNIYYASKAYVLSLTEAIHEEVKDYGIRVSCLCPGAVQTAFQNKAGIMKNDKTKGLMMSPKEVARIAYRDFKKGKVIIIPGFKNKLLVLGNKLASRSLGRKIVMHSNKSK</sequence>
<comment type="similarity">
    <text evidence="1 3">Belongs to the short-chain dehydrogenases/reductases (SDR) family.</text>
</comment>
<accession>A0ABR8PRS3</accession>
<evidence type="ECO:0000256" key="1">
    <source>
        <dbReference type="ARBA" id="ARBA00006484"/>
    </source>
</evidence>
<evidence type="ECO:0000313" key="5">
    <source>
        <dbReference type="Proteomes" id="UP000627781"/>
    </source>
</evidence>
<dbReference type="PRINTS" id="PR00081">
    <property type="entry name" value="GDHRDH"/>
</dbReference>
<dbReference type="RefSeq" id="WP_191767926.1">
    <property type="nucleotide sequence ID" value="NZ_JACSRA010000007.1"/>
</dbReference>
<evidence type="ECO:0000256" key="2">
    <source>
        <dbReference type="ARBA" id="ARBA00023002"/>
    </source>
</evidence>
<dbReference type="InterPro" id="IPR036291">
    <property type="entry name" value="NAD(P)-bd_dom_sf"/>
</dbReference>
<keyword evidence="2" id="KW-0560">Oxidoreductase</keyword>
<dbReference type="Pfam" id="PF00106">
    <property type="entry name" value="adh_short"/>
    <property type="match status" value="1"/>
</dbReference>
<protein>
    <submittedName>
        <fullName evidence="4">SDR family oxidoreductase</fullName>
    </submittedName>
</protein>
<dbReference type="EMBL" id="JACSRA010000007">
    <property type="protein sequence ID" value="MBD7910874.1"/>
    <property type="molecule type" value="Genomic_DNA"/>
</dbReference>
<evidence type="ECO:0000313" key="4">
    <source>
        <dbReference type="EMBL" id="MBD7910874.1"/>
    </source>
</evidence>
<evidence type="ECO:0000256" key="3">
    <source>
        <dbReference type="RuleBase" id="RU000363"/>
    </source>
</evidence>
<reference evidence="4 5" key="1">
    <citation type="submission" date="2020-08" db="EMBL/GenBank/DDBJ databases">
        <title>A Genomic Blueprint of the Chicken Gut Microbiome.</title>
        <authorList>
            <person name="Gilroy R."/>
            <person name="Ravi A."/>
            <person name="Getino M."/>
            <person name="Pursley I."/>
            <person name="Horton D.L."/>
            <person name="Alikhan N.-F."/>
            <person name="Baker D."/>
            <person name="Gharbi K."/>
            <person name="Hall N."/>
            <person name="Watson M."/>
            <person name="Adriaenssens E.M."/>
            <person name="Foster-Nyarko E."/>
            <person name="Jarju S."/>
            <person name="Secka A."/>
            <person name="Antonio M."/>
            <person name="Oren A."/>
            <person name="Chaudhuri R."/>
            <person name="La Ragione R.M."/>
            <person name="Hildebrand F."/>
            <person name="Pallen M.J."/>
        </authorList>
    </citation>
    <scope>NUCLEOTIDE SEQUENCE [LARGE SCALE GENOMIC DNA]</scope>
    <source>
        <strain evidence="4 5">Sa3CVN1</strain>
    </source>
</reference>
<gene>
    <name evidence="4" type="ORF">H9661_05845</name>
</gene>
<organism evidence="4 5">
    <name type="scientific">Clostridium cibarium</name>
    <dbReference type="NCBI Taxonomy" id="2762247"/>
    <lineage>
        <taxon>Bacteria</taxon>
        <taxon>Bacillati</taxon>
        <taxon>Bacillota</taxon>
        <taxon>Clostridia</taxon>
        <taxon>Eubacteriales</taxon>
        <taxon>Clostridiaceae</taxon>
        <taxon>Clostridium</taxon>
    </lineage>
</organism>